<dbReference type="InterPro" id="IPR037143">
    <property type="entry name" value="4-PPantetheinyl_Trfase_dom_sf"/>
</dbReference>
<evidence type="ECO:0000256" key="2">
    <source>
        <dbReference type="ARBA" id="ARBA00022679"/>
    </source>
</evidence>
<name>A0A3G8ZND2_9ACTN</name>
<evidence type="ECO:0000313" key="5">
    <source>
        <dbReference type="Proteomes" id="UP000268084"/>
    </source>
</evidence>
<sequence>MSNLRSDTACTPCEDSAPAPVDTFLLRVWWARPDDLGPADFFATSLLDTCELDRLRQLRHRVDRQRYLVRHALARLILGEALNVPASELVFDRSCSRCDAQHGKPVVLGNPLHFSMSSAGDLVVLATCSRPVGVDVEIITRVEFPGFDGVALTTDESALVAALPAGRGAAARARYWTRKEALLKASGQGLAMDPREVVAESRSVADVDLAAGYACAVAIDAGKFSPGDQLSYQLINASRILRYRSGSGA</sequence>
<accession>A0A3G8ZND2</accession>
<protein>
    <submittedName>
        <fullName evidence="4">4'-phosphopantetheinyl transferase superfamily protein</fullName>
    </submittedName>
</protein>
<proteinExistence type="inferred from homology"/>
<dbReference type="Gene3D" id="3.90.470.20">
    <property type="entry name" value="4'-phosphopantetheinyl transferase domain"/>
    <property type="match status" value="1"/>
</dbReference>
<dbReference type="Proteomes" id="UP000268084">
    <property type="component" value="Chromosome"/>
</dbReference>
<dbReference type="SUPFAM" id="SSF56214">
    <property type="entry name" value="4'-phosphopantetheinyl transferase"/>
    <property type="match status" value="2"/>
</dbReference>
<reference evidence="4 5" key="1">
    <citation type="submission" date="2018-11" db="EMBL/GenBank/DDBJ databases">
        <authorList>
            <person name="Da X."/>
        </authorList>
    </citation>
    <scope>NUCLEOTIDE SEQUENCE [LARGE SCALE GENOMIC DNA]</scope>
    <source>
        <strain evidence="4 5">S14-144</strain>
    </source>
</reference>
<dbReference type="GO" id="GO:0000287">
    <property type="term" value="F:magnesium ion binding"/>
    <property type="evidence" value="ECO:0007669"/>
    <property type="project" value="InterPro"/>
</dbReference>
<reference evidence="4 5" key="2">
    <citation type="submission" date="2018-12" db="EMBL/GenBank/DDBJ databases">
        <title>Nakamurella antarcticus sp. nov., isolated from Antarctica South Shetland Islands soil.</title>
        <authorList>
            <person name="Peng F."/>
        </authorList>
    </citation>
    <scope>NUCLEOTIDE SEQUENCE [LARGE SCALE GENOMIC DNA]</scope>
    <source>
        <strain evidence="4 5">S14-144</strain>
    </source>
</reference>
<dbReference type="GO" id="GO:0008897">
    <property type="term" value="F:holo-[acyl-carrier-protein] synthase activity"/>
    <property type="evidence" value="ECO:0007669"/>
    <property type="project" value="InterPro"/>
</dbReference>
<dbReference type="KEGG" id="nak:EH165_09370"/>
<dbReference type="PANTHER" id="PTHR12215">
    <property type="entry name" value="PHOSPHOPANTETHEINE TRANSFERASE"/>
    <property type="match status" value="1"/>
</dbReference>
<dbReference type="RefSeq" id="WP_124799226.1">
    <property type="nucleotide sequence ID" value="NZ_CP034170.1"/>
</dbReference>
<keyword evidence="5" id="KW-1185">Reference proteome</keyword>
<dbReference type="Pfam" id="PF01648">
    <property type="entry name" value="ACPS"/>
    <property type="match status" value="1"/>
</dbReference>
<comment type="similarity">
    <text evidence="1">Belongs to the P-Pant transferase superfamily. Gsp/Sfp/HetI/AcpT family.</text>
</comment>
<feature type="domain" description="4'-phosphopantetheinyl transferase" evidence="3">
    <location>
        <begin position="131"/>
        <end position="197"/>
    </location>
</feature>
<dbReference type="AlphaFoldDB" id="A0A3G8ZND2"/>
<gene>
    <name evidence="4" type="ORF">EH165_09370</name>
</gene>
<organism evidence="4 5">
    <name type="scientific">Nakamurella antarctica</name>
    <dbReference type="NCBI Taxonomy" id="1902245"/>
    <lineage>
        <taxon>Bacteria</taxon>
        <taxon>Bacillati</taxon>
        <taxon>Actinomycetota</taxon>
        <taxon>Actinomycetes</taxon>
        <taxon>Nakamurellales</taxon>
        <taxon>Nakamurellaceae</taxon>
        <taxon>Nakamurella</taxon>
    </lineage>
</organism>
<dbReference type="InterPro" id="IPR050559">
    <property type="entry name" value="P-Pant_transferase_sf"/>
</dbReference>
<dbReference type="GO" id="GO:0005829">
    <property type="term" value="C:cytosol"/>
    <property type="evidence" value="ECO:0007669"/>
    <property type="project" value="TreeGrafter"/>
</dbReference>
<dbReference type="InterPro" id="IPR008278">
    <property type="entry name" value="4-PPantetheinyl_Trfase_dom"/>
</dbReference>
<dbReference type="GO" id="GO:0019878">
    <property type="term" value="P:lysine biosynthetic process via aminoadipic acid"/>
    <property type="evidence" value="ECO:0007669"/>
    <property type="project" value="TreeGrafter"/>
</dbReference>
<evidence type="ECO:0000256" key="1">
    <source>
        <dbReference type="ARBA" id="ARBA00010990"/>
    </source>
</evidence>
<dbReference type="PANTHER" id="PTHR12215:SF10">
    <property type="entry name" value="L-AMINOADIPATE-SEMIALDEHYDE DEHYDROGENASE-PHOSPHOPANTETHEINYL TRANSFERASE"/>
    <property type="match status" value="1"/>
</dbReference>
<dbReference type="OrthoDB" id="190168at2"/>
<evidence type="ECO:0000313" key="4">
    <source>
        <dbReference type="EMBL" id="AZI58317.1"/>
    </source>
</evidence>
<evidence type="ECO:0000259" key="3">
    <source>
        <dbReference type="Pfam" id="PF01648"/>
    </source>
</evidence>
<dbReference type="EMBL" id="CP034170">
    <property type="protein sequence ID" value="AZI58317.1"/>
    <property type="molecule type" value="Genomic_DNA"/>
</dbReference>
<keyword evidence="2 4" id="KW-0808">Transferase</keyword>